<keyword evidence="3 6" id="KW-0812">Transmembrane</keyword>
<dbReference type="EMBL" id="ADBJ01000043">
    <property type="protein sequence ID" value="EFA77372.1"/>
    <property type="molecule type" value="Genomic_DNA"/>
</dbReference>
<comment type="caution">
    <text evidence="6">Lacks conserved residue(s) required for the propagation of feature annotation.</text>
</comment>
<feature type="domain" description="Yip1" evidence="7">
    <location>
        <begin position="37"/>
        <end position="180"/>
    </location>
</feature>
<feature type="transmembrane region" description="Helical" evidence="6">
    <location>
        <begin position="105"/>
        <end position="128"/>
    </location>
</feature>
<evidence type="ECO:0000259" key="7">
    <source>
        <dbReference type="Pfam" id="PF04893"/>
    </source>
</evidence>
<dbReference type="OMA" id="IKFYHVL"/>
<feature type="transmembrane region" description="Helical" evidence="6">
    <location>
        <begin position="76"/>
        <end position="99"/>
    </location>
</feature>
<evidence type="ECO:0000256" key="3">
    <source>
        <dbReference type="ARBA" id="ARBA00022692"/>
    </source>
</evidence>
<name>D3BN10_HETP5</name>
<dbReference type="STRING" id="670386.D3BN10"/>
<dbReference type="InterPro" id="IPR045231">
    <property type="entry name" value="Yip1/4-like"/>
</dbReference>
<dbReference type="RefSeq" id="XP_020429501.1">
    <property type="nucleotide sequence ID" value="XM_020583314.1"/>
</dbReference>
<reference evidence="8 9" key="1">
    <citation type="journal article" date="2011" name="Genome Res.">
        <title>Phylogeny-wide analysis of social amoeba genomes highlights ancient origins for complex intercellular communication.</title>
        <authorList>
            <person name="Heidel A.J."/>
            <person name="Lawal H.M."/>
            <person name="Felder M."/>
            <person name="Schilde C."/>
            <person name="Helps N.R."/>
            <person name="Tunggal B."/>
            <person name="Rivero F."/>
            <person name="John U."/>
            <person name="Schleicher M."/>
            <person name="Eichinger L."/>
            <person name="Platzer M."/>
            <person name="Noegel A.A."/>
            <person name="Schaap P."/>
            <person name="Gloeckner G."/>
        </authorList>
    </citation>
    <scope>NUCLEOTIDE SEQUENCE [LARGE SCALE GENOMIC DNA]</scope>
    <source>
        <strain evidence="9">ATCC 26659 / Pp 5 / PN500</strain>
    </source>
</reference>
<evidence type="ECO:0000256" key="6">
    <source>
        <dbReference type="RuleBase" id="RU361264"/>
    </source>
</evidence>
<dbReference type="FunCoup" id="D3BN10">
    <property type="interactions" value="436"/>
</dbReference>
<evidence type="ECO:0000256" key="5">
    <source>
        <dbReference type="ARBA" id="ARBA00023136"/>
    </source>
</evidence>
<protein>
    <recommendedName>
        <fullName evidence="6">Protein YIPF</fullName>
    </recommendedName>
</protein>
<proteinExistence type="inferred from homology"/>
<accession>D3BN10</accession>
<dbReference type="PANTHER" id="PTHR21236">
    <property type="entry name" value="GOLGI MEMBRANE PROTEIN YIP1"/>
    <property type="match status" value="1"/>
</dbReference>
<evidence type="ECO:0000256" key="4">
    <source>
        <dbReference type="ARBA" id="ARBA00022989"/>
    </source>
</evidence>
<dbReference type="InParanoid" id="D3BN10"/>
<gene>
    <name evidence="8" type="primary">yipf6</name>
    <name evidence="8" type="ORF">PPL_12585</name>
</gene>
<keyword evidence="4 6" id="KW-1133">Transmembrane helix</keyword>
<sequence length="192" mass="21315">MDQQHQQMSMNTLDEPVYVTILRDIKTVGFKLYHVIIPRGNAIAVLRDWDLWGPLLLCLLMAIMLSTSAPDNQKALVFALVFVVVWVGAGLVTLNAQVLGGNLSLFQSVCVLGYCVFPLTIATFVIWIPTAFFSGLHIAIKLPIVLICLAWSIFASYGFLASSVPLSRKGLATYPVALFYIDRVILYSFETR</sequence>
<dbReference type="Proteomes" id="UP000001396">
    <property type="component" value="Unassembled WGS sequence"/>
</dbReference>
<feature type="transmembrane region" description="Helical" evidence="6">
    <location>
        <begin position="51"/>
        <end position="69"/>
    </location>
</feature>
<dbReference type="GO" id="GO:0000139">
    <property type="term" value="C:Golgi membrane"/>
    <property type="evidence" value="ECO:0007669"/>
    <property type="project" value="UniProtKB-SubCell"/>
</dbReference>
<dbReference type="GO" id="GO:0006888">
    <property type="term" value="P:endoplasmic reticulum to Golgi vesicle-mediated transport"/>
    <property type="evidence" value="ECO:0007669"/>
    <property type="project" value="InterPro"/>
</dbReference>
<evidence type="ECO:0000256" key="1">
    <source>
        <dbReference type="ARBA" id="ARBA00004141"/>
    </source>
</evidence>
<keyword evidence="9" id="KW-1185">Reference proteome</keyword>
<keyword evidence="5 6" id="KW-0472">Membrane</keyword>
<dbReference type="InterPro" id="IPR006977">
    <property type="entry name" value="Yip1_dom"/>
</dbReference>
<dbReference type="GO" id="GO:0005802">
    <property type="term" value="C:trans-Golgi network"/>
    <property type="evidence" value="ECO:0007669"/>
    <property type="project" value="TreeGrafter"/>
</dbReference>
<feature type="transmembrane region" description="Helical" evidence="6">
    <location>
        <begin position="140"/>
        <end position="160"/>
    </location>
</feature>
<evidence type="ECO:0000313" key="9">
    <source>
        <dbReference type="Proteomes" id="UP000001396"/>
    </source>
</evidence>
<evidence type="ECO:0000256" key="2">
    <source>
        <dbReference type="ARBA" id="ARBA00010596"/>
    </source>
</evidence>
<comment type="similarity">
    <text evidence="2 6">Belongs to the YIP1 family.</text>
</comment>
<dbReference type="Pfam" id="PF04893">
    <property type="entry name" value="Yip1"/>
    <property type="match status" value="1"/>
</dbReference>
<comment type="subcellular location">
    <subcellularLocation>
        <location evidence="6">Golgi apparatus membrane</location>
        <topology evidence="6">Multi-pass membrane protein</topology>
    </subcellularLocation>
    <subcellularLocation>
        <location evidence="1">Membrane</location>
        <topology evidence="1">Multi-pass membrane protein</topology>
    </subcellularLocation>
</comment>
<dbReference type="PANTHER" id="PTHR21236:SF1">
    <property type="entry name" value="PROTEIN YIPF6"/>
    <property type="match status" value="1"/>
</dbReference>
<dbReference type="AlphaFoldDB" id="D3BN10"/>
<evidence type="ECO:0000313" key="8">
    <source>
        <dbReference type="EMBL" id="EFA77372.1"/>
    </source>
</evidence>
<dbReference type="GeneID" id="31368052"/>
<organism evidence="8 9">
    <name type="scientific">Heterostelium pallidum (strain ATCC 26659 / Pp 5 / PN500)</name>
    <name type="common">Cellular slime mold</name>
    <name type="synonym">Polysphondylium pallidum</name>
    <dbReference type="NCBI Taxonomy" id="670386"/>
    <lineage>
        <taxon>Eukaryota</taxon>
        <taxon>Amoebozoa</taxon>
        <taxon>Evosea</taxon>
        <taxon>Eumycetozoa</taxon>
        <taxon>Dictyostelia</taxon>
        <taxon>Acytosteliales</taxon>
        <taxon>Acytosteliaceae</taxon>
        <taxon>Heterostelium</taxon>
    </lineage>
</organism>
<comment type="caution">
    <text evidence="8">The sequence shown here is derived from an EMBL/GenBank/DDBJ whole genome shotgun (WGS) entry which is preliminary data.</text>
</comment>